<organism evidence="2 3">
    <name type="scientific">Scomber scombrus</name>
    <name type="common">Atlantic mackerel</name>
    <name type="synonym">Scomber vernalis</name>
    <dbReference type="NCBI Taxonomy" id="13677"/>
    <lineage>
        <taxon>Eukaryota</taxon>
        <taxon>Metazoa</taxon>
        <taxon>Chordata</taxon>
        <taxon>Craniata</taxon>
        <taxon>Vertebrata</taxon>
        <taxon>Euteleostomi</taxon>
        <taxon>Actinopterygii</taxon>
        <taxon>Neopterygii</taxon>
        <taxon>Teleostei</taxon>
        <taxon>Neoteleostei</taxon>
        <taxon>Acanthomorphata</taxon>
        <taxon>Pelagiaria</taxon>
        <taxon>Scombriformes</taxon>
        <taxon>Scombridae</taxon>
        <taxon>Scomber</taxon>
    </lineage>
</organism>
<name>A0AAV1PFL2_SCOSC</name>
<feature type="compositionally biased region" description="Pro residues" evidence="1">
    <location>
        <begin position="158"/>
        <end position="168"/>
    </location>
</feature>
<evidence type="ECO:0000313" key="2">
    <source>
        <dbReference type="EMBL" id="CAK6970075.1"/>
    </source>
</evidence>
<accession>A0AAV1PFL2</accession>
<keyword evidence="3" id="KW-1185">Reference proteome</keyword>
<sequence>MNYSVPLTLNPFKNSHLKMKEITSFNQVMTCKVASMHRLMQTVQRMAQKSCRRACQLFCCPLDTLLCENISWCPAQNHQPSQDNTTQVPLRNPPPSTILIVNISNSTLIDCVIGNDAYPSAVAEKQPLMQESELKMHDHMRCSCSCGQQGAAHTSDVPLPPPHPPHPLPSAETQSISIHGSHLSCVIIGDNNFMQVEGTRSIETEGPQM</sequence>
<dbReference type="Proteomes" id="UP001314229">
    <property type="component" value="Unassembled WGS sequence"/>
</dbReference>
<comment type="caution">
    <text evidence="2">The sequence shown here is derived from an EMBL/GenBank/DDBJ whole genome shotgun (WGS) entry which is preliminary data.</text>
</comment>
<protein>
    <submittedName>
        <fullName evidence="2">Uncharacterized protein si:dkey-29h14.10</fullName>
    </submittedName>
</protein>
<dbReference type="AlphaFoldDB" id="A0AAV1PFL2"/>
<reference evidence="2 3" key="1">
    <citation type="submission" date="2024-01" db="EMBL/GenBank/DDBJ databases">
        <authorList>
            <person name="Alioto T."/>
            <person name="Alioto T."/>
            <person name="Gomez Garrido J."/>
        </authorList>
    </citation>
    <scope>NUCLEOTIDE SEQUENCE [LARGE SCALE GENOMIC DNA]</scope>
</reference>
<evidence type="ECO:0000313" key="3">
    <source>
        <dbReference type="Proteomes" id="UP001314229"/>
    </source>
</evidence>
<gene>
    <name evidence="2" type="ORF">FSCOSCO3_A022735</name>
</gene>
<proteinExistence type="predicted"/>
<evidence type="ECO:0000256" key="1">
    <source>
        <dbReference type="SAM" id="MobiDB-lite"/>
    </source>
</evidence>
<dbReference type="EMBL" id="CAWUFR010000148">
    <property type="protein sequence ID" value="CAK6970075.1"/>
    <property type="molecule type" value="Genomic_DNA"/>
</dbReference>
<feature type="region of interest" description="Disordered" evidence="1">
    <location>
        <begin position="153"/>
        <end position="173"/>
    </location>
</feature>